<feature type="compositionally biased region" description="Polar residues" evidence="4">
    <location>
        <begin position="912"/>
        <end position="922"/>
    </location>
</feature>
<sequence length="1053" mass="116157">MKLTLPDRLLKRELGNTNRYSRAPGIYGDTAFIRDLDIVNELSGHSGCVNALSWSRSGSLLASGSDDKAVNIYSYLPDNSTKQLELATTIDTGHTRNIFSVKFMPHSNDRTIVTAAGDREVRVFDIERASFSGGGHQRLSTNSTNAKVFRSHNGPVKRIVTEASPFYFMSCSEDGDVRQWDVRQPESTYPKGYGHRRPGSVPPPLISYSPYNIDLYTISCSPSQPHYIALGGTHLHCFLHDRRMLGRDKLRERGGLLTPSNSADDSALEAATRCVRKFAPHGQPKMSRNDSKTITACKISDANPNEIIVSWSGDFIYSFNILQDEEDAAISKAHHGFTESSRATRAKQEKDRKRKRPRAGSQDISQEGENRAGSHPRTSGSEAETQQGNQELSLLFRMDNGENVEIPLPAGAVSDSQLMRSEEPSNGIAKEIKELRSLILDPTGRQQSNTSDEAKAAFRQRMERTLVLSLKIIEKIDGIMHNWSYPITESSSAIAFQQKLRDDRGKTWRFVQACGTVSRVASRRPHDAGPRRLLDYFDIIRSSPRETSLHLERHEQFGYDFIKTVLLWLDSGVGAVLREFTCEPDDPSRSNSKRRPITKDSGLYAIEEQLIPYLMALASDISVDDLDETTSAVGHLFRTEKEAVSALAAAMNIEFADTGAGEDGETAQSQNRETAAMFWGSQVCRSVLKNAAIDVTFALVDTAYGEYTATPEAIIEGRLDDISSSALEEDDEEEELDSTDVELDTDDESSSSEDGEQNENTPLHLLNAPLPKSSAGRHIPSTTHKRIYRGHCNVETTKDVNFFGLSDEYVVSGSDCGNLFIWDRVSTELLTILQGDNEVVNVIQGHPTENILAVSGIDHTVKVFSPDARDRRNARRGVGIERSDHSTFSSIGNRRRGRGAGTAGGGGLTVFDGTSNVPISETSSDDEDDGPVTQAAAPAAANSSSSLDEDNEEDDARKIPQSTRGPQTRIRDNRGNPLPSRKRMKDEYQIITQNDMDRRRGGSHDSAFLSRGMMALLAQRFRTELRDEGLNIQDLMESAGVTEGGEGDGCVVM</sequence>
<dbReference type="PROSITE" id="PS50294">
    <property type="entry name" value="WD_REPEATS_REGION"/>
    <property type="match status" value="2"/>
</dbReference>
<dbReference type="InterPro" id="IPR015943">
    <property type="entry name" value="WD40/YVTN_repeat-like_dom_sf"/>
</dbReference>
<dbReference type="PROSITE" id="PS50082">
    <property type="entry name" value="WD_REPEATS_2"/>
    <property type="match status" value="3"/>
</dbReference>
<dbReference type="EMBL" id="MU007013">
    <property type="protein sequence ID" value="KAF2435378.1"/>
    <property type="molecule type" value="Genomic_DNA"/>
</dbReference>
<feature type="compositionally biased region" description="Gly residues" evidence="4">
    <location>
        <begin position="899"/>
        <end position="908"/>
    </location>
</feature>
<feature type="compositionally biased region" description="Polar residues" evidence="4">
    <location>
        <begin position="376"/>
        <end position="387"/>
    </location>
</feature>
<proteinExistence type="predicted"/>
<feature type="repeat" description="WD" evidence="3">
    <location>
        <begin position="91"/>
        <end position="127"/>
    </location>
</feature>
<name>A0A9P4P222_9PEZI</name>
<dbReference type="OrthoDB" id="4869960at2759"/>
<comment type="caution">
    <text evidence="5">The sequence shown here is derived from an EMBL/GenBank/DDBJ whole genome shotgun (WGS) entry which is preliminary data.</text>
</comment>
<dbReference type="AlphaFoldDB" id="A0A9P4P222"/>
<organism evidence="5 6">
    <name type="scientific">Tothia fuscella</name>
    <dbReference type="NCBI Taxonomy" id="1048955"/>
    <lineage>
        <taxon>Eukaryota</taxon>
        <taxon>Fungi</taxon>
        <taxon>Dikarya</taxon>
        <taxon>Ascomycota</taxon>
        <taxon>Pezizomycotina</taxon>
        <taxon>Dothideomycetes</taxon>
        <taxon>Pleosporomycetidae</taxon>
        <taxon>Venturiales</taxon>
        <taxon>Cylindrosympodiaceae</taxon>
        <taxon>Tothia</taxon>
    </lineage>
</organism>
<feature type="region of interest" description="Disordered" evidence="4">
    <location>
        <begin position="333"/>
        <end position="387"/>
    </location>
</feature>
<feature type="compositionally biased region" description="Low complexity" evidence="4">
    <location>
        <begin position="935"/>
        <end position="946"/>
    </location>
</feature>
<accession>A0A9P4P222</accession>
<feature type="compositionally biased region" description="Acidic residues" evidence="4">
    <location>
        <begin position="727"/>
        <end position="757"/>
    </location>
</feature>
<keyword evidence="2" id="KW-0677">Repeat</keyword>
<dbReference type="GO" id="GO:0080008">
    <property type="term" value="C:Cul4-RING E3 ubiquitin ligase complex"/>
    <property type="evidence" value="ECO:0007669"/>
    <property type="project" value="TreeGrafter"/>
</dbReference>
<dbReference type="InterPro" id="IPR001680">
    <property type="entry name" value="WD40_rpt"/>
</dbReference>
<keyword evidence="1 3" id="KW-0853">WD repeat</keyword>
<protein>
    <submittedName>
        <fullName evidence="5">WD40 repeat-like protein</fullName>
    </submittedName>
</protein>
<evidence type="ECO:0000256" key="2">
    <source>
        <dbReference type="ARBA" id="ARBA00022737"/>
    </source>
</evidence>
<dbReference type="PANTHER" id="PTHR15574">
    <property type="entry name" value="WD REPEAT DOMAIN-CONTAINING FAMILY"/>
    <property type="match status" value="1"/>
</dbReference>
<gene>
    <name evidence="5" type="ORF">EJ08DRAFT_335487</name>
</gene>
<dbReference type="SMART" id="SM00320">
    <property type="entry name" value="WD40"/>
    <property type="match status" value="6"/>
</dbReference>
<reference evidence="5" key="1">
    <citation type="journal article" date="2020" name="Stud. Mycol.">
        <title>101 Dothideomycetes genomes: a test case for predicting lifestyles and emergence of pathogens.</title>
        <authorList>
            <person name="Haridas S."/>
            <person name="Albert R."/>
            <person name="Binder M."/>
            <person name="Bloem J."/>
            <person name="Labutti K."/>
            <person name="Salamov A."/>
            <person name="Andreopoulos B."/>
            <person name="Baker S."/>
            <person name="Barry K."/>
            <person name="Bills G."/>
            <person name="Bluhm B."/>
            <person name="Cannon C."/>
            <person name="Castanera R."/>
            <person name="Culley D."/>
            <person name="Daum C."/>
            <person name="Ezra D."/>
            <person name="Gonzalez J."/>
            <person name="Henrissat B."/>
            <person name="Kuo A."/>
            <person name="Liang C."/>
            <person name="Lipzen A."/>
            <person name="Lutzoni F."/>
            <person name="Magnuson J."/>
            <person name="Mondo S."/>
            <person name="Nolan M."/>
            <person name="Ohm R."/>
            <person name="Pangilinan J."/>
            <person name="Park H.-J."/>
            <person name="Ramirez L."/>
            <person name="Alfaro M."/>
            <person name="Sun H."/>
            <person name="Tritt A."/>
            <person name="Yoshinaga Y."/>
            <person name="Zwiers L.-H."/>
            <person name="Turgeon B."/>
            <person name="Goodwin S."/>
            <person name="Spatafora J."/>
            <person name="Crous P."/>
            <person name="Grigoriev I."/>
        </authorList>
    </citation>
    <scope>NUCLEOTIDE SEQUENCE</scope>
    <source>
        <strain evidence="5">CBS 130266</strain>
    </source>
</reference>
<feature type="repeat" description="WD" evidence="3">
    <location>
        <begin position="42"/>
        <end position="74"/>
    </location>
</feature>
<dbReference type="Pfam" id="PF00400">
    <property type="entry name" value="WD40"/>
    <property type="match status" value="3"/>
</dbReference>
<feature type="region of interest" description="Disordered" evidence="4">
    <location>
        <begin position="868"/>
        <end position="986"/>
    </location>
</feature>
<feature type="region of interest" description="Disordered" evidence="4">
    <location>
        <begin position="726"/>
        <end position="778"/>
    </location>
</feature>
<feature type="repeat" description="WD" evidence="3">
    <location>
        <begin position="149"/>
        <end position="190"/>
    </location>
</feature>
<dbReference type="GO" id="GO:0045717">
    <property type="term" value="P:negative regulation of fatty acid biosynthetic process"/>
    <property type="evidence" value="ECO:0007669"/>
    <property type="project" value="TreeGrafter"/>
</dbReference>
<evidence type="ECO:0000256" key="3">
    <source>
        <dbReference type="PROSITE-ProRule" id="PRU00221"/>
    </source>
</evidence>
<dbReference type="Proteomes" id="UP000800235">
    <property type="component" value="Unassembled WGS sequence"/>
</dbReference>
<evidence type="ECO:0000256" key="4">
    <source>
        <dbReference type="SAM" id="MobiDB-lite"/>
    </source>
</evidence>
<dbReference type="SUPFAM" id="SSF50978">
    <property type="entry name" value="WD40 repeat-like"/>
    <property type="match status" value="1"/>
</dbReference>
<dbReference type="PANTHER" id="PTHR15574:SF40">
    <property type="entry name" value="WD AND TETRATRICOPEPTIDE REPEATS PROTEIN 1"/>
    <property type="match status" value="1"/>
</dbReference>
<dbReference type="GO" id="GO:0005737">
    <property type="term" value="C:cytoplasm"/>
    <property type="evidence" value="ECO:0007669"/>
    <property type="project" value="TreeGrafter"/>
</dbReference>
<evidence type="ECO:0000256" key="1">
    <source>
        <dbReference type="ARBA" id="ARBA00022574"/>
    </source>
</evidence>
<dbReference type="Gene3D" id="2.130.10.10">
    <property type="entry name" value="YVTN repeat-like/Quinoprotein amine dehydrogenase"/>
    <property type="match status" value="3"/>
</dbReference>
<keyword evidence="6" id="KW-1185">Reference proteome</keyword>
<dbReference type="InterPro" id="IPR045151">
    <property type="entry name" value="DCAF8"/>
</dbReference>
<evidence type="ECO:0000313" key="5">
    <source>
        <dbReference type="EMBL" id="KAF2435378.1"/>
    </source>
</evidence>
<evidence type="ECO:0000313" key="6">
    <source>
        <dbReference type="Proteomes" id="UP000800235"/>
    </source>
</evidence>
<dbReference type="InterPro" id="IPR036322">
    <property type="entry name" value="WD40_repeat_dom_sf"/>
</dbReference>